<evidence type="ECO:0000313" key="1">
    <source>
        <dbReference type="EMBL" id="EEQ37908.1"/>
    </source>
</evidence>
<name>C4Y1E9_CLAL4</name>
<evidence type="ECO:0000313" key="2">
    <source>
        <dbReference type="Proteomes" id="UP000007703"/>
    </source>
</evidence>
<proteinExistence type="predicted"/>
<sequence length="152" mass="16847">MCFSTAPATRISWAPGARRGCSSPSCKWWPARRAPRSCSGPRSAPSTRRGSLCRCSSRRWSLRTRALRNGRGSCRSGARPPTATPSAFSAASTRALYVFLAPTSTRTTRGFGRAKLVWPSSVRPSSVCARPCARSTWCGYWAEWTRKRMRQK</sequence>
<protein>
    <submittedName>
        <fullName evidence="1">Uncharacterized protein</fullName>
    </submittedName>
</protein>
<organism evidence="1 2">
    <name type="scientific">Clavispora lusitaniae (strain ATCC 42720)</name>
    <name type="common">Yeast</name>
    <name type="synonym">Candida lusitaniae</name>
    <dbReference type="NCBI Taxonomy" id="306902"/>
    <lineage>
        <taxon>Eukaryota</taxon>
        <taxon>Fungi</taxon>
        <taxon>Dikarya</taxon>
        <taxon>Ascomycota</taxon>
        <taxon>Saccharomycotina</taxon>
        <taxon>Pichiomycetes</taxon>
        <taxon>Metschnikowiaceae</taxon>
        <taxon>Clavispora</taxon>
    </lineage>
</organism>
<dbReference type="InParanoid" id="C4Y1E9"/>
<gene>
    <name evidence="1" type="ORF">CLUG_02031</name>
</gene>
<reference evidence="1 2" key="1">
    <citation type="journal article" date="2009" name="Nature">
        <title>Evolution of pathogenicity and sexual reproduction in eight Candida genomes.</title>
        <authorList>
            <person name="Butler G."/>
            <person name="Rasmussen M.D."/>
            <person name="Lin M.F."/>
            <person name="Santos M.A."/>
            <person name="Sakthikumar S."/>
            <person name="Munro C.A."/>
            <person name="Rheinbay E."/>
            <person name="Grabherr M."/>
            <person name="Forche A."/>
            <person name="Reedy J.L."/>
            <person name="Agrafioti I."/>
            <person name="Arnaud M.B."/>
            <person name="Bates S."/>
            <person name="Brown A.J."/>
            <person name="Brunke S."/>
            <person name="Costanzo M.C."/>
            <person name="Fitzpatrick D.A."/>
            <person name="de Groot P.W."/>
            <person name="Harris D."/>
            <person name="Hoyer L.L."/>
            <person name="Hube B."/>
            <person name="Klis F.M."/>
            <person name="Kodira C."/>
            <person name="Lennard N."/>
            <person name="Logue M.E."/>
            <person name="Martin R."/>
            <person name="Neiman A.M."/>
            <person name="Nikolaou E."/>
            <person name="Quail M.A."/>
            <person name="Quinn J."/>
            <person name="Santos M.C."/>
            <person name="Schmitzberger F.F."/>
            <person name="Sherlock G."/>
            <person name="Shah P."/>
            <person name="Silverstein K.A."/>
            <person name="Skrzypek M.S."/>
            <person name="Soll D."/>
            <person name="Staggs R."/>
            <person name="Stansfield I."/>
            <person name="Stumpf M.P."/>
            <person name="Sudbery P.E."/>
            <person name="Srikantha T."/>
            <person name="Zeng Q."/>
            <person name="Berman J."/>
            <person name="Berriman M."/>
            <person name="Heitman J."/>
            <person name="Gow N.A."/>
            <person name="Lorenz M.C."/>
            <person name="Birren B.W."/>
            <person name="Kellis M."/>
            <person name="Cuomo C.A."/>
        </authorList>
    </citation>
    <scope>NUCLEOTIDE SEQUENCE [LARGE SCALE GENOMIC DNA]</scope>
    <source>
        <strain evidence="1 2">ATCC 42720</strain>
    </source>
</reference>
<dbReference type="EMBL" id="CH408077">
    <property type="protein sequence ID" value="EEQ37908.1"/>
    <property type="molecule type" value="Genomic_DNA"/>
</dbReference>
<dbReference type="HOGENOM" id="CLU_1722171_0_0_1"/>
<dbReference type="AlphaFoldDB" id="C4Y1E9"/>
<dbReference type="Proteomes" id="UP000007703">
    <property type="component" value="Unassembled WGS sequence"/>
</dbReference>
<accession>C4Y1E9</accession>
<dbReference type="KEGG" id="clu:CLUG_02031"/>
<dbReference type="VEuPathDB" id="FungiDB:CLUG_02031"/>